<dbReference type="CDD" id="cd04455">
    <property type="entry name" value="S1_NusA"/>
    <property type="match status" value="1"/>
</dbReference>
<name>A0A2H5XCZ5_9BACT</name>
<dbReference type="GO" id="GO:0031564">
    <property type="term" value="P:transcription antitermination"/>
    <property type="evidence" value="ECO:0007669"/>
    <property type="project" value="UniProtKB-UniRule"/>
</dbReference>
<dbReference type="InterPro" id="IPR012340">
    <property type="entry name" value="NA-bd_OB-fold"/>
</dbReference>
<dbReference type="PROSITE" id="PS50084">
    <property type="entry name" value="KH_TYPE_1"/>
    <property type="match status" value="1"/>
</dbReference>
<dbReference type="Pfam" id="PF08529">
    <property type="entry name" value="NusA_N"/>
    <property type="match status" value="1"/>
</dbReference>
<sequence>MHADLVALVQQIAKEKELPLEEVLGAMCDGIRLAYEKQFMRDAGRHQRRRMRPRIVAILDLDARVLKLALEKTVVETPHNPHTEISLEEARKVHPDANIGDKVRVDLPLSEFTRSAMQLARQAMMERIRKVEQRRVYEAFKDKVGTIVTAQVLRKDSYGNLYLSLGKGEALLPRREQVPTENLQKGEQVKVYVYEVREPTGSTEPIVRVSRTHKELLRKLLELHVPEIAKGEVEIKGLVRDPGYRSKVAVAAKDPSIDPVGACIGPQGKRINAIMQELRNERVDIIAWSEDEVEFLIHSLSPARPSVVIMNFDERTATVVVSEDQLSLAIGRQGRNVSLAARLTGWRIDIRTPERLGRLIVPETQSETAIPQPPPQAVAVDEPRVEEAKEGVTSPPLTGAMTVSVPAQAPALAPASEPSEVSGVNESAPSEEQGR</sequence>
<dbReference type="NCBIfam" id="TIGR01953">
    <property type="entry name" value="NusA"/>
    <property type="match status" value="1"/>
</dbReference>
<dbReference type="Pfam" id="PF26594">
    <property type="entry name" value="KH_NusA_2nd"/>
    <property type="match status" value="1"/>
</dbReference>
<keyword evidence="4 7" id="KW-0694">RNA-binding</keyword>
<keyword evidence="5 7" id="KW-0805">Transcription regulation</keyword>
<dbReference type="InterPro" id="IPR039566">
    <property type="entry name" value="CvfB_S1_st"/>
</dbReference>
<feature type="compositionally biased region" description="Polar residues" evidence="8">
    <location>
        <begin position="424"/>
        <end position="435"/>
    </location>
</feature>
<protein>
    <recommendedName>
        <fullName evidence="7">Transcription termination/antitermination protein NusA</fullName>
    </recommendedName>
</protein>
<organism evidence="10 11">
    <name type="scientific">Candidatus Fervidibacter japonicus</name>
    <dbReference type="NCBI Taxonomy" id="2035412"/>
    <lineage>
        <taxon>Bacteria</taxon>
        <taxon>Candidatus Fervidibacterota</taxon>
        <taxon>Candidatus Fervidibacter</taxon>
    </lineage>
</organism>
<feature type="compositionally biased region" description="Low complexity" evidence="8">
    <location>
        <begin position="403"/>
        <end position="422"/>
    </location>
</feature>
<feature type="domain" description="S1 motif" evidence="9">
    <location>
        <begin position="145"/>
        <end position="212"/>
    </location>
</feature>
<dbReference type="PANTHER" id="PTHR22648:SF0">
    <property type="entry name" value="TRANSCRIPTION TERMINATION_ANTITERMINATION PROTEIN NUSA"/>
    <property type="match status" value="1"/>
</dbReference>
<dbReference type="Pfam" id="PF13509">
    <property type="entry name" value="S1_2"/>
    <property type="match status" value="1"/>
</dbReference>
<dbReference type="SUPFAM" id="SSF54814">
    <property type="entry name" value="Prokaryotic type KH domain (KH-domain type II)"/>
    <property type="match status" value="2"/>
</dbReference>
<dbReference type="Proteomes" id="UP000236173">
    <property type="component" value="Unassembled WGS sequence"/>
</dbReference>
<evidence type="ECO:0000256" key="7">
    <source>
        <dbReference type="HAMAP-Rule" id="MF_00945"/>
    </source>
</evidence>
<dbReference type="InterPro" id="IPR036555">
    <property type="entry name" value="NusA_N_sf"/>
</dbReference>
<comment type="subcellular location">
    <subcellularLocation>
        <location evidence="7">Cytoplasm</location>
    </subcellularLocation>
</comment>
<comment type="function">
    <text evidence="7">Participates in both transcription termination and antitermination.</text>
</comment>
<accession>A0A2H5XCZ5</accession>
<dbReference type="FunFam" id="3.30.300.20:FF:000002">
    <property type="entry name" value="Transcription termination/antitermination protein NusA"/>
    <property type="match status" value="1"/>
</dbReference>
<evidence type="ECO:0000256" key="6">
    <source>
        <dbReference type="ARBA" id="ARBA00023163"/>
    </source>
</evidence>
<comment type="caution">
    <text evidence="10">The sequence shown here is derived from an EMBL/GenBank/DDBJ whole genome shotgun (WGS) entry which is preliminary data.</text>
</comment>
<evidence type="ECO:0000256" key="5">
    <source>
        <dbReference type="ARBA" id="ARBA00023015"/>
    </source>
</evidence>
<keyword evidence="6 7" id="KW-0804">Transcription</keyword>
<evidence type="ECO:0000256" key="8">
    <source>
        <dbReference type="SAM" id="MobiDB-lite"/>
    </source>
</evidence>
<evidence type="ECO:0000313" key="11">
    <source>
        <dbReference type="Proteomes" id="UP000236173"/>
    </source>
</evidence>
<dbReference type="InterPro" id="IPR003029">
    <property type="entry name" value="S1_domain"/>
</dbReference>
<gene>
    <name evidence="7 10" type="primary">nusA</name>
    <name evidence="10" type="ORF">HRbin17_01573</name>
</gene>
<evidence type="ECO:0000256" key="1">
    <source>
        <dbReference type="ARBA" id="ARBA00022472"/>
    </source>
</evidence>
<dbReference type="EMBL" id="BEHT01000020">
    <property type="protein sequence ID" value="GBC99052.1"/>
    <property type="molecule type" value="Genomic_DNA"/>
</dbReference>
<dbReference type="GO" id="GO:0003700">
    <property type="term" value="F:DNA-binding transcription factor activity"/>
    <property type="evidence" value="ECO:0007669"/>
    <property type="project" value="InterPro"/>
</dbReference>
<evidence type="ECO:0000256" key="3">
    <source>
        <dbReference type="ARBA" id="ARBA00022814"/>
    </source>
</evidence>
<keyword evidence="2 7" id="KW-0963">Cytoplasm</keyword>
<dbReference type="Gene3D" id="3.30.300.20">
    <property type="match status" value="2"/>
</dbReference>
<keyword evidence="1 7" id="KW-0806">Transcription termination</keyword>
<feature type="region of interest" description="Disordered" evidence="8">
    <location>
        <begin position="365"/>
        <end position="435"/>
    </location>
</feature>
<evidence type="ECO:0000259" key="9">
    <source>
        <dbReference type="PROSITE" id="PS50126"/>
    </source>
</evidence>
<dbReference type="InterPro" id="IPR009019">
    <property type="entry name" value="KH_sf_prok-type"/>
</dbReference>
<dbReference type="SMART" id="SM00322">
    <property type="entry name" value="KH"/>
    <property type="match status" value="2"/>
</dbReference>
<comment type="similarity">
    <text evidence="7">Belongs to the NusA family.</text>
</comment>
<dbReference type="AlphaFoldDB" id="A0A2H5XCZ5"/>
<dbReference type="SUPFAM" id="SSF50249">
    <property type="entry name" value="Nucleic acid-binding proteins"/>
    <property type="match status" value="1"/>
</dbReference>
<dbReference type="Gene3D" id="2.40.50.140">
    <property type="entry name" value="Nucleic acid-binding proteins"/>
    <property type="match status" value="1"/>
</dbReference>
<dbReference type="HAMAP" id="MF_00945_B">
    <property type="entry name" value="NusA_B"/>
    <property type="match status" value="1"/>
</dbReference>
<dbReference type="GO" id="GO:0003723">
    <property type="term" value="F:RNA binding"/>
    <property type="evidence" value="ECO:0007669"/>
    <property type="project" value="UniProtKB-UniRule"/>
</dbReference>
<dbReference type="PROSITE" id="PS50126">
    <property type="entry name" value="S1"/>
    <property type="match status" value="1"/>
</dbReference>
<feature type="compositionally biased region" description="Basic and acidic residues" evidence="8">
    <location>
        <begin position="381"/>
        <end position="390"/>
    </location>
</feature>
<dbReference type="Pfam" id="PF13184">
    <property type="entry name" value="KH_NusA_1st"/>
    <property type="match status" value="1"/>
</dbReference>
<dbReference type="GO" id="GO:0005829">
    <property type="term" value="C:cytosol"/>
    <property type="evidence" value="ECO:0007669"/>
    <property type="project" value="TreeGrafter"/>
</dbReference>
<dbReference type="GO" id="GO:0006353">
    <property type="term" value="P:DNA-templated transcription termination"/>
    <property type="evidence" value="ECO:0007669"/>
    <property type="project" value="UniProtKB-UniRule"/>
</dbReference>
<reference evidence="11" key="1">
    <citation type="submission" date="2017-09" db="EMBL/GenBank/DDBJ databases">
        <title>Metaegenomics of thermophilic ammonia-oxidizing enrichment culture.</title>
        <authorList>
            <person name="Kato S."/>
            <person name="Suzuki K."/>
        </authorList>
    </citation>
    <scope>NUCLEOTIDE SEQUENCE [LARGE SCALE GENOMIC DNA]</scope>
</reference>
<dbReference type="InterPro" id="IPR013735">
    <property type="entry name" value="TF_NusA_N"/>
</dbReference>
<dbReference type="InterPro" id="IPR004087">
    <property type="entry name" value="KH_dom"/>
</dbReference>
<dbReference type="CDD" id="cd22529">
    <property type="entry name" value="KH-II_NusA_rpt2"/>
    <property type="match status" value="1"/>
</dbReference>
<dbReference type="InterPro" id="IPR015946">
    <property type="entry name" value="KH_dom-like_a/b"/>
</dbReference>
<dbReference type="CDD" id="cd02134">
    <property type="entry name" value="KH-II_NusA_rpt1"/>
    <property type="match status" value="1"/>
</dbReference>
<proteinExistence type="inferred from homology"/>
<dbReference type="FunFam" id="3.30.300.20:FF:000005">
    <property type="entry name" value="Transcription termination/antitermination protein NusA"/>
    <property type="match status" value="1"/>
</dbReference>
<evidence type="ECO:0000313" key="10">
    <source>
        <dbReference type="EMBL" id="GBC99052.1"/>
    </source>
</evidence>
<dbReference type="InterPro" id="IPR058582">
    <property type="entry name" value="KH_NusA_2nd"/>
</dbReference>
<dbReference type="SUPFAM" id="SSF69705">
    <property type="entry name" value="Transcription factor NusA, N-terminal domain"/>
    <property type="match status" value="1"/>
</dbReference>
<keyword evidence="3 7" id="KW-0889">Transcription antitermination</keyword>
<dbReference type="PANTHER" id="PTHR22648">
    <property type="entry name" value="TRANSCRIPTION TERMINATION FACTOR NUSA"/>
    <property type="match status" value="1"/>
</dbReference>
<evidence type="ECO:0000256" key="2">
    <source>
        <dbReference type="ARBA" id="ARBA00022490"/>
    </source>
</evidence>
<dbReference type="InterPro" id="IPR030842">
    <property type="entry name" value="TF_NusA_bacterial"/>
</dbReference>
<dbReference type="InterPro" id="IPR010213">
    <property type="entry name" value="TF_NusA"/>
</dbReference>
<comment type="subunit">
    <text evidence="7">Monomer. Binds directly to the core enzyme of the DNA-dependent RNA polymerase and to nascent RNA.</text>
</comment>
<dbReference type="Gene3D" id="3.30.1480.10">
    <property type="entry name" value="NusA, N-terminal domain"/>
    <property type="match status" value="1"/>
</dbReference>
<dbReference type="InterPro" id="IPR025249">
    <property type="entry name" value="TF_NusA_KH_1st"/>
</dbReference>
<dbReference type="SMART" id="SM00316">
    <property type="entry name" value="S1"/>
    <property type="match status" value="1"/>
</dbReference>
<evidence type="ECO:0000256" key="4">
    <source>
        <dbReference type="ARBA" id="ARBA00022884"/>
    </source>
</evidence>